<dbReference type="AlphaFoldDB" id="A0A2V2WF76"/>
<dbReference type="PANTHER" id="PTHR33667:SF7">
    <property type="entry name" value="RIKEN CDNA 1810020O05 GENE"/>
    <property type="match status" value="1"/>
</dbReference>
<evidence type="ECO:0000313" key="3">
    <source>
        <dbReference type="Proteomes" id="UP000246078"/>
    </source>
</evidence>
<dbReference type="VEuPathDB" id="TriTrypDB:TcYC6_0098660"/>
<dbReference type="VEuPathDB" id="TriTrypDB:TcG_00976"/>
<proteinExistence type="predicted"/>
<feature type="region of interest" description="Disordered" evidence="1">
    <location>
        <begin position="107"/>
        <end position="127"/>
    </location>
</feature>
<feature type="compositionally biased region" description="Basic and acidic residues" evidence="1">
    <location>
        <begin position="402"/>
        <end position="411"/>
    </location>
</feature>
<dbReference type="PANTHER" id="PTHR33667">
    <property type="entry name" value="SI:DKEY-57N24.6"/>
    <property type="match status" value="1"/>
</dbReference>
<dbReference type="VEuPathDB" id="TriTrypDB:TcCL_ESM01017"/>
<sequence>MPKVHAVADALVINDENDRILELWFRARASVEFCEKHSPSDFLFVANIAGQEDRKTLAGALNYAERAPEQIDVCFLCRKVTLSLPLLELLCNTSHTVQLYARPPQEEALDGAAPTTAKQRKAGGKKDRAKREEDLFVIENADQLFSLNFDLIDLLTLSSTRRSVPVPPDAMLQDCFFEVRCGTPFLPPAKLDRYRPLKIEVRSVHDLPRTEISQDPLFLTVRFGDTEIRSPELYLEANGKVGFCRVIFLGTRTPLDVYQDVFFRRLEVSVFKGARTCLGKGTVLLRAAVTDRQREFSELVYLLPSRTTVFREDNCLSKGTMVSLRVDFFTPLPCPTHVLSNGLPAHGHFLTRGIIRMPYAAKWVPIVLEAFIATLLQLKRAYKGSNVYQYEMPAPVPGAVPVKEKKKESGKSPRTQSISPPRPPSPTAFDAPFKIVTPPGISGFEVMDENLRIICVEGLAVEVHQIIERLSAVAGRNSQLELLMNAELFVPARAYNFFPPFVTLPKTMNADALKLGIGKGTDSAGGATSTAVHGGFDSEGEFMGGATDVSYVTSFVSSKGPNESTGEPFDSAGAEAGGTGGRIHRIRIGETIESLASKQHYLLRRMLSDACLSCYTKLHALCECSSLRTIFERDLFPTAEELIALERSFGLTLELSDVFGKQEFVSVAVEKDPAGSLKYAAADESGDSHYSTIKLNALRWNDVGKMVSFEARKIIFSKRRVPACVQQRYPGACWMLTSDTNTTVLCAFPTAAQPKETIRYLVEAQVVRCGEMLCLYALACDSLAKSCTNSHNAAYEAYLRTSRKQKMSLHSKKGEEKLADSTTNRIRNGSLCSEFGGSAGNDSSVDFLSFEMPTVPQSAVTVRRDLVDRSRRTVQLRTKKASGPTAADYELCWELYRQRAPTVRPKPPRGPPMRF</sequence>
<dbReference type="VEuPathDB" id="TriTrypDB:BCY84_01164"/>
<dbReference type="VEuPathDB" id="TriTrypDB:TCSYLVIO_003360"/>
<dbReference type="Proteomes" id="UP000246078">
    <property type="component" value="Unassembled WGS sequence"/>
</dbReference>
<protein>
    <submittedName>
        <fullName evidence="2">Uncharacterized protein</fullName>
    </submittedName>
</protein>
<dbReference type="VEuPathDB" id="TriTrypDB:C4B63_18g136"/>
<dbReference type="VEuPathDB" id="TriTrypDB:ECC02_000333"/>
<dbReference type="VEuPathDB" id="TriTrypDB:C3747_104g105"/>
<gene>
    <name evidence="2" type="ORF">C3747_104g105</name>
</gene>
<accession>A0A2V2WF76</accession>
<dbReference type="VEuPathDB" id="TriTrypDB:TcCLB.506833.50"/>
<comment type="caution">
    <text evidence="2">The sequence shown here is derived from an EMBL/GenBank/DDBJ whole genome shotgun (WGS) entry which is preliminary data.</text>
</comment>
<evidence type="ECO:0000256" key="1">
    <source>
        <dbReference type="SAM" id="MobiDB-lite"/>
    </source>
</evidence>
<evidence type="ECO:0000313" key="2">
    <source>
        <dbReference type="EMBL" id="PWV07191.1"/>
    </source>
</evidence>
<name>A0A2V2WF76_TRYCR</name>
<feature type="region of interest" description="Disordered" evidence="1">
    <location>
        <begin position="559"/>
        <end position="578"/>
    </location>
</feature>
<dbReference type="VEuPathDB" id="TriTrypDB:TcCLB.511731.20"/>
<dbReference type="VEuPathDB" id="TriTrypDB:C4B63_18g135"/>
<organism evidence="2 3">
    <name type="scientific">Trypanosoma cruzi</name>
    <dbReference type="NCBI Taxonomy" id="5693"/>
    <lineage>
        <taxon>Eukaryota</taxon>
        <taxon>Discoba</taxon>
        <taxon>Euglenozoa</taxon>
        <taxon>Kinetoplastea</taxon>
        <taxon>Metakinetoplastina</taxon>
        <taxon>Trypanosomatida</taxon>
        <taxon>Trypanosomatidae</taxon>
        <taxon>Trypanosoma</taxon>
        <taxon>Schizotrypanum</taxon>
    </lineage>
</organism>
<dbReference type="EMBL" id="PRFC01000104">
    <property type="protein sequence ID" value="PWV07191.1"/>
    <property type="molecule type" value="Genomic_DNA"/>
</dbReference>
<dbReference type="VEuPathDB" id="TriTrypDB:Tc_MARK_2079"/>
<reference evidence="2 3" key="1">
    <citation type="journal article" date="2018" name="Microb. Genom.">
        <title>Expanding an expanded genome: long-read sequencing of Trypanosoma cruzi.</title>
        <authorList>
            <person name="Berna L."/>
            <person name="Rodriguez M."/>
            <person name="Chiribao M.L."/>
            <person name="Parodi-Talice A."/>
            <person name="Pita S."/>
            <person name="Rijo G."/>
            <person name="Alvarez-Valin F."/>
            <person name="Robello C."/>
        </authorList>
    </citation>
    <scope>NUCLEOTIDE SEQUENCE [LARGE SCALE GENOMIC DNA]</scope>
    <source>
        <strain evidence="2 3">TCC</strain>
    </source>
</reference>
<dbReference type="VEuPathDB" id="TriTrypDB:TCDM_02095"/>
<feature type="region of interest" description="Disordered" evidence="1">
    <location>
        <begin position="399"/>
        <end position="429"/>
    </location>
</feature>
<dbReference type="OrthoDB" id="248175at2759"/>
<dbReference type="VEuPathDB" id="TriTrypDB:TcBrA4_0027570"/>